<reference evidence="3 4" key="2">
    <citation type="submission" date="2020-08" db="EMBL/GenBank/DDBJ databases">
        <authorList>
            <person name="Partida-Martinez L."/>
            <person name="Huntemann M."/>
            <person name="Clum A."/>
            <person name="Wang J."/>
            <person name="Palaniappan K."/>
            <person name="Ritter S."/>
            <person name="Chen I.-M."/>
            <person name="Stamatis D."/>
            <person name="Reddy T."/>
            <person name="O'Malley R."/>
            <person name="Daum C."/>
            <person name="Shapiro N."/>
            <person name="Ivanova N."/>
            <person name="Kyrpides N."/>
            <person name="Woyke T."/>
        </authorList>
    </citation>
    <scope>NUCLEOTIDE SEQUENCE [LARGE SCALE GENOMIC DNA]</scope>
    <source>
        <strain evidence="3 4">AS2.23</strain>
    </source>
</reference>
<evidence type="ECO:0000256" key="1">
    <source>
        <dbReference type="SAM" id="MobiDB-lite"/>
    </source>
</evidence>
<sequence>MSAPVATAPRARRRRAPEATGSGSGWKEQVRRISELCLLGVVAALLSLCVLPLGAVVATVSRAVGHWADTDDLPPWSETAREFGRRFLPGVPVGVATLLAGWLVAVELGLLRSGTVPGGDLAAGALLVVVAVLLAAVLLGIPQLADGPAGRGWRPALAGGWLALRRVPLAGAAALAVTAVAALLALTLPGVFLVLPALWVLSLHAVHRRLVLPRLAPATADAADAADAGGSGAGGPGR</sequence>
<feature type="transmembrane region" description="Helical" evidence="2">
    <location>
        <begin position="172"/>
        <end position="201"/>
    </location>
</feature>
<keyword evidence="2" id="KW-1133">Transmembrane helix</keyword>
<organism evidence="3 4">
    <name type="scientific">Kineococcus radiotolerans</name>
    <dbReference type="NCBI Taxonomy" id="131568"/>
    <lineage>
        <taxon>Bacteria</taxon>
        <taxon>Bacillati</taxon>
        <taxon>Actinomycetota</taxon>
        <taxon>Actinomycetes</taxon>
        <taxon>Kineosporiales</taxon>
        <taxon>Kineosporiaceae</taxon>
        <taxon>Kineococcus</taxon>
    </lineage>
</organism>
<proteinExistence type="predicted"/>
<gene>
    <name evidence="3" type="ORF">FHR75_001555</name>
</gene>
<dbReference type="AlphaFoldDB" id="A0A7W4XWT7"/>
<keyword evidence="2" id="KW-0812">Transmembrane</keyword>
<name>A0A7W4XWT7_KINRA</name>
<feature type="transmembrane region" description="Helical" evidence="2">
    <location>
        <begin position="91"/>
        <end position="111"/>
    </location>
</feature>
<dbReference type="Proteomes" id="UP000533269">
    <property type="component" value="Unassembled WGS sequence"/>
</dbReference>
<accession>A0A7W4XWT7</accession>
<feature type="transmembrane region" description="Helical" evidence="2">
    <location>
        <begin position="123"/>
        <end position="145"/>
    </location>
</feature>
<feature type="region of interest" description="Disordered" evidence="1">
    <location>
        <begin position="1"/>
        <end position="24"/>
    </location>
</feature>
<keyword evidence="2" id="KW-0472">Membrane</keyword>
<protein>
    <submittedName>
        <fullName evidence="3">Uncharacterized protein</fullName>
    </submittedName>
</protein>
<dbReference type="EMBL" id="JACHVY010000001">
    <property type="protein sequence ID" value="MBB2900767.1"/>
    <property type="molecule type" value="Genomic_DNA"/>
</dbReference>
<evidence type="ECO:0000256" key="2">
    <source>
        <dbReference type="SAM" id="Phobius"/>
    </source>
</evidence>
<feature type="transmembrane region" description="Helical" evidence="2">
    <location>
        <begin position="36"/>
        <end position="60"/>
    </location>
</feature>
<reference evidence="3 4" key="1">
    <citation type="submission" date="2020-08" db="EMBL/GenBank/DDBJ databases">
        <title>The Agave Microbiome: Exploring the role of microbial communities in plant adaptations to desert environments.</title>
        <authorList>
            <person name="Partida-Martinez L.P."/>
        </authorList>
    </citation>
    <scope>NUCLEOTIDE SEQUENCE [LARGE SCALE GENOMIC DNA]</scope>
    <source>
        <strain evidence="3 4">AS2.23</strain>
    </source>
</reference>
<evidence type="ECO:0000313" key="3">
    <source>
        <dbReference type="EMBL" id="MBB2900767.1"/>
    </source>
</evidence>
<comment type="caution">
    <text evidence="3">The sequence shown here is derived from an EMBL/GenBank/DDBJ whole genome shotgun (WGS) entry which is preliminary data.</text>
</comment>
<dbReference type="RefSeq" id="WP_183390873.1">
    <property type="nucleotide sequence ID" value="NZ_JACHVY010000001.1"/>
</dbReference>
<evidence type="ECO:0000313" key="4">
    <source>
        <dbReference type="Proteomes" id="UP000533269"/>
    </source>
</evidence>